<gene>
    <name evidence="2" type="ORF">GCM10022291_18500</name>
</gene>
<dbReference type="Proteomes" id="UP001501496">
    <property type="component" value="Unassembled WGS sequence"/>
</dbReference>
<protein>
    <recommendedName>
        <fullName evidence="4">Lipocalin-like domain-containing protein</fullName>
    </recommendedName>
</protein>
<feature type="chain" id="PRO_5047398151" description="Lipocalin-like domain-containing protein" evidence="1">
    <location>
        <begin position="22"/>
        <end position="153"/>
    </location>
</feature>
<reference evidence="3" key="1">
    <citation type="journal article" date="2019" name="Int. J. Syst. Evol. Microbiol.">
        <title>The Global Catalogue of Microorganisms (GCM) 10K type strain sequencing project: providing services to taxonomists for standard genome sequencing and annotation.</title>
        <authorList>
            <consortium name="The Broad Institute Genomics Platform"/>
            <consortium name="The Broad Institute Genome Sequencing Center for Infectious Disease"/>
            <person name="Wu L."/>
            <person name="Ma J."/>
        </authorList>
    </citation>
    <scope>NUCLEOTIDE SEQUENCE [LARGE SCALE GENOMIC DNA]</scope>
    <source>
        <strain evidence="3">JCM 17630</strain>
    </source>
</reference>
<evidence type="ECO:0000313" key="3">
    <source>
        <dbReference type="Proteomes" id="UP001501496"/>
    </source>
</evidence>
<sequence length="153" mass="17183">MKYPFYLILSLIFIVTSCSLNDNENSIETDQVITIEWHLTKSSGGIAGEDYEFDLDTIIWDFDSQNGSLTISNNNTDDNKEDALSSGTYLYELLELNNLVYIVIDGEEYGEIIFSSNNDAITINQNHTSTGNSSDLFVYNFTRKLITTDSSGN</sequence>
<dbReference type="EMBL" id="BAABCA010000004">
    <property type="protein sequence ID" value="GAA4235776.1"/>
    <property type="molecule type" value="Genomic_DNA"/>
</dbReference>
<keyword evidence="3" id="KW-1185">Reference proteome</keyword>
<evidence type="ECO:0000313" key="2">
    <source>
        <dbReference type="EMBL" id="GAA4235776.1"/>
    </source>
</evidence>
<organism evidence="2 3">
    <name type="scientific">Postechiella marina</name>
    <dbReference type="NCBI Taxonomy" id="943941"/>
    <lineage>
        <taxon>Bacteria</taxon>
        <taxon>Pseudomonadati</taxon>
        <taxon>Bacteroidota</taxon>
        <taxon>Flavobacteriia</taxon>
        <taxon>Flavobacteriales</taxon>
        <taxon>Flavobacteriaceae</taxon>
        <taxon>Postechiella</taxon>
    </lineage>
</organism>
<proteinExistence type="predicted"/>
<dbReference type="RefSeq" id="WP_344787913.1">
    <property type="nucleotide sequence ID" value="NZ_BAABCA010000004.1"/>
</dbReference>
<evidence type="ECO:0008006" key="4">
    <source>
        <dbReference type="Google" id="ProtNLM"/>
    </source>
</evidence>
<accession>A0ABP8C9G6</accession>
<feature type="signal peptide" evidence="1">
    <location>
        <begin position="1"/>
        <end position="21"/>
    </location>
</feature>
<keyword evidence="1" id="KW-0732">Signal</keyword>
<evidence type="ECO:0000256" key="1">
    <source>
        <dbReference type="SAM" id="SignalP"/>
    </source>
</evidence>
<comment type="caution">
    <text evidence="2">The sequence shown here is derived from an EMBL/GenBank/DDBJ whole genome shotgun (WGS) entry which is preliminary data.</text>
</comment>
<name>A0ABP8C9G6_9FLAO</name>
<dbReference type="PROSITE" id="PS51257">
    <property type="entry name" value="PROKAR_LIPOPROTEIN"/>
    <property type="match status" value="1"/>
</dbReference>